<dbReference type="Proteomes" id="UP001329430">
    <property type="component" value="Chromosome 4"/>
</dbReference>
<dbReference type="GO" id="GO:0070073">
    <property type="term" value="P:clustering of voltage-gated calcium channels"/>
    <property type="evidence" value="ECO:0007669"/>
    <property type="project" value="TreeGrafter"/>
</dbReference>
<evidence type="ECO:0000256" key="1">
    <source>
        <dbReference type="SAM" id="Phobius"/>
    </source>
</evidence>
<accession>A0AAN7ZIL8</accession>
<reference evidence="2 3" key="1">
    <citation type="journal article" date="2024" name="Insects">
        <title>An Improved Chromosome-Level Genome Assembly of the Firefly Pyrocoelia pectoralis.</title>
        <authorList>
            <person name="Fu X."/>
            <person name="Meyer-Rochow V.B."/>
            <person name="Ballantyne L."/>
            <person name="Zhu X."/>
        </authorList>
    </citation>
    <scope>NUCLEOTIDE SEQUENCE [LARGE SCALE GENOMIC DNA]</scope>
    <source>
        <strain evidence="2">XCY_ONT2</strain>
    </source>
</reference>
<keyword evidence="1" id="KW-0812">Transmembrane</keyword>
<protein>
    <submittedName>
        <fullName evidence="2">Uncharacterized protein</fullName>
    </submittedName>
</protein>
<organism evidence="2 3">
    <name type="scientific">Pyrocoelia pectoralis</name>
    <dbReference type="NCBI Taxonomy" id="417401"/>
    <lineage>
        <taxon>Eukaryota</taxon>
        <taxon>Metazoa</taxon>
        <taxon>Ecdysozoa</taxon>
        <taxon>Arthropoda</taxon>
        <taxon>Hexapoda</taxon>
        <taxon>Insecta</taxon>
        <taxon>Pterygota</taxon>
        <taxon>Neoptera</taxon>
        <taxon>Endopterygota</taxon>
        <taxon>Coleoptera</taxon>
        <taxon>Polyphaga</taxon>
        <taxon>Elateriformia</taxon>
        <taxon>Elateroidea</taxon>
        <taxon>Lampyridae</taxon>
        <taxon>Lampyrinae</taxon>
        <taxon>Pyrocoelia</taxon>
    </lineage>
</organism>
<dbReference type="AlphaFoldDB" id="A0AAN7ZIL8"/>
<dbReference type="PANTHER" id="PTHR35270:SF2">
    <property type="entry name" value="FUSELESS, ISOFORM A"/>
    <property type="match status" value="1"/>
</dbReference>
<keyword evidence="1" id="KW-1133">Transmembrane helix</keyword>
<dbReference type="Pfam" id="PF15993">
    <property type="entry name" value="Fuseless"/>
    <property type="match status" value="1"/>
</dbReference>
<dbReference type="InterPro" id="IPR032751">
    <property type="entry name" value="Fuseless"/>
</dbReference>
<dbReference type="GO" id="GO:0007274">
    <property type="term" value="P:neuromuscular synaptic transmission"/>
    <property type="evidence" value="ECO:0007669"/>
    <property type="project" value="TreeGrafter"/>
</dbReference>
<proteinExistence type="predicted"/>
<feature type="transmembrane region" description="Helical" evidence="1">
    <location>
        <begin position="201"/>
        <end position="221"/>
    </location>
</feature>
<feature type="transmembrane region" description="Helical" evidence="1">
    <location>
        <begin position="74"/>
        <end position="93"/>
    </location>
</feature>
<evidence type="ECO:0000313" key="3">
    <source>
        <dbReference type="Proteomes" id="UP001329430"/>
    </source>
</evidence>
<dbReference type="PANTHER" id="PTHR35270">
    <property type="entry name" value="FUSELESS, ISOFORM A"/>
    <property type="match status" value="1"/>
</dbReference>
<dbReference type="GO" id="GO:0007270">
    <property type="term" value="P:neuron-neuron synaptic transmission"/>
    <property type="evidence" value="ECO:0007669"/>
    <property type="project" value="TreeGrafter"/>
</dbReference>
<feature type="transmembrane region" description="Helical" evidence="1">
    <location>
        <begin position="241"/>
        <end position="257"/>
    </location>
</feature>
<dbReference type="GO" id="GO:0042734">
    <property type="term" value="C:presynaptic membrane"/>
    <property type="evidence" value="ECO:0007669"/>
    <property type="project" value="TreeGrafter"/>
</dbReference>
<sequence>MGNFLYLLLIICRHKVEELTTYKSKILEYIFKRSFTYLFTWIGICYWNRGFQIYDSAFEIEILDTTRLAAVKDNIPFGIIGSFVFLHMCLGCLRSLRNVLNVPFVTIVDTRSAYYEFPTRFRKTMEEKTTLYVLDCLFSVFIIGTLVVFVWRGAWVLIDIYLFPENEYWSAWGSLVLGYTAVAIAFLMQPVMRWICDRISGILRLLVADLFLFFSFIGTVNVWRGIWNLLNLYFIPENIELSAWITHWICLILLILLKCSNTLLVRGVYIDADEPAGKCVVFPIYYLRLIFQRERAKKINKNFQVEAMSRRKIELDNIDPDCVCATDLKNHITKENVQNHCPN</sequence>
<keyword evidence="3" id="KW-1185">Reference proteome</keyword>
<keyword evidence="1" id="KW-0472">Membrane</keyword>
<feature type="transmembrane region" description="Helical" evidence="1">
    <location>
        <begin position="130"/>
        <end position="151"/>
    </location>
</feature>
<feature type="transmembrane region" description="Helical" evidence="1">
    <location>
        <begin position="171"/>
        <end position="189"/>
    </location>
</feature>
<evidence type="ECO:0000313" key="2">
    <source>
        <dbReference type="EMBL" id="KAK5645287.1"/>
    </source>
</evidence>
<comment type="caution">
    <text evidence="2">The sequence shown here is derived from an EMBL/GenBank/DDBJ whole genome shotgun (WGS) entry which is preliminary data.</text>
</comment>
<name>A0AAN7ZIL8_9COLE</name>
<gene>
    <name evidence="2" type="ORF">RI129_006587</name>
</gene>
<dbReference type="EMBL" id="JAVRBK010000004">
    <property type="protein sequence ID" value="KAK5645287.1"/>
    <property type="molecule type" value="Genomic_DNA"/>
</dbReference>